<keyword evidence="7 16" id="KW-1133">Transmembrane helix</keyword>
<organism evidence="17 18">
    <name type="scientific">Pseudohalocynthiibacter aestuariivivens</name>
    <dbReference type="NCBI Taxonomy" id="1591409"/>
    <lineage>
        <taxon>Bacteria</taxon>
        <taxon>Pseudomonadati</taxon>
        <taxon>Pseudomonadota</taxon>
        <taxon>Alphaproteobacteria</taxon>
        <taxon>Rhodobacterales</taxon>
        <taxon>Paracoccaceae</taxon>
        <taxon>Pseudohalocynthiibacter</taxon>
    </lineage>
</organism>
<dbReference type="InterPro" id="IPR003752">
    <property type="entry name" value="DiS_bond_form_DsbB/BdbC"/>
</dbReference>
<keyword evidence="4" id="KW-0997">Cell inner membrane</keyword>
<evidence type="ECO:0000256" key="8">
    <source>
        <dbReference type="ARBA" id="ARBA00023002"/>
    </source>
</evidence>
<evidence type="ECO:0000313" key="18">
    <source>
        <dbReference type="Proteomes" id="UP001589683"/>
    </source>
</evidence>
<dbReference type="PANTHER" id="PTHR36570:SF1">
    <property type="entry name" value="PROTEIN-DISULFIDE OXIDOREDUCTASE DSBI"/>
    <property type="match status" value="1"/>
</dbReference>
<keyword evidence="10" id="KW-1015">Disulfide bond</keyword>
<evidence type="ECO:0000256" key="15">
    <source>
        <dbReference type="ARBA" id="ARBA00039389"/>
    </source>
</evidence>
<feature type="transmembrane region" description="Helical" evidence="16">
    <location>
        <begin position="39"/>
        <end position="56"/>
    </location>
</feature>
<dbReference type="PANTHER" id="PTHR36570">
    <property type="entry name" value="DISULFIDE BOND FORMATION PROTEIN B"/>
    <property type="match status" value="1"/>
</dbReference>
<dbReference type="EMBL" id="JBHMEA010000039">
    <property type="protein sequence ID" value="MFB9232472.1"/>
    <property type="molecule type" value="Genomic_DNA"/>
</dbReference>
<evidence type="ECO:0000256" key="3">
    <source>
        <dbReference type="ARBA" id="ARBA00022475"/>
    </source>
</evidence>
<dbReference type="InterPro" id="IPR023380">
    <property type="entry name" value="DsbB-like_sf"/>
</dbReference>
<evidence type="ECO:0000256" key="9">
    <source>
        <dbReference type="ARBA" id="ARBA00023136"/>
    </source>
</evidence>
<evidence type="ECO:0000256" key="7">
    <source>
        <dbReference type="ARBA" id="ARBA00022989"/>
    </source>
</evidence>
<reference evidence="17 18" key="1">
    <citation type="submission" date="2024-09" db="EMBL/GenBank/DDBJ databases">
        <authorList>
            <person name="Sun Q."/>
            <person name="Mori K."/>
        </authorList>
    </citation>
    <scope>NUCLEOTIDE SEQUENCE [LARGE SCALE GENOMIC DNA]</scope>
    <source>
        <strain evidence="17 18">CECT 8726</strain>
    </source>
</reference>
<sequence>MTRNFLILLAAGGSLALLLGAFGFQYIGDMAPCKLCLWQRYPHGAAIFLGILALALGQRLWIALGAVAAAATGAIGIYHTGVERKWWEGPDSCTSSGVDGVSAEDLMQQILNAPFVRCDEVPWEMFTLSMATWNAIIAFGLMALWLLALRKP</sequence>
<evidence type="ECO:0000256" key="10">
    <source>
        <dbReference type="ARBA" id="ARBA00023157"/>
    </source>
</evidence>
<dbReference type="PIRSF" id="PIRSF033913">
    <property type="entry name" value="S-S_format_DsbB"/>
    <property type="match status" value="1"/>
</dbReference>
<dbReference type="InterPro" id="IPR024199">
    <property type="entry name" value="Uncharacterised_DsbB"/>
</dbReference>
<evidence type="ECO:0000256" key="5">
    <source>
        <dbReference type="ARBA" id="ARBA00022692"/>
    </source>
</evidence>
<keyword evidence="3" id="KW-1003">Cell membrane</keyword>
<dbReference type="Gene3D" id="1.20.1550.10">
    <property type="entry name" value="DsbB-like"/>
    <property type="match status" value="1"/>
</dbReference>
<keyword evidence="9 16" id="KW-0472">Membrane</keyword>
<keyword evidence="6" id="KW-0249">Electron transport</keyword>
<keyword evidence="5 16" id="KW-0812">Transmembrane</keyword>
<keyword evidence="2" id="KW-0813">Transport</keyword>
<name>A0ABV5JG79_9RHOB</name>
<keyword evidence="8" id="KW-0560">Oxidoreductase</keyword>
<evidence type="ECO:0000256" key="1">
    <source>
        <dbReference type="ARBA" id="ARBA00004429"/>
    </source>
</evidence>
<dbReference type="InterPro" id="IPR050183">
    <property type="entry name" value="DsbB"/>
</dbReference>
<evidence type="ECO:0000256" key="16">
    <source>
        <dbReference type="SAM" id="Phobius"/>
    </source>
</evidence>
<evidence type="ECO:0000256" key="12">
    <source>
        <dbReference type="ARBA" id="ARBA00037310"/>
    </source>
</evidence>
<keyword evidence="11" id="KW-0676">Redox-active center</keyword>
<evidence type="ECO:0000256" key="14">
    <source>
        <dbReference type="ARBA" id="ARBA00038526"/>
    </source>
</evidence>
<dbReference type="RefSeq" id="WP_213887895.1">
    <property type="nucleotide sequence ID" value="NZ_JAGFNU010000002.1"/>
</dbReference>
<comment type="similarity">
    <text evidence="13">Belongs to the DsbB family. DsbI subfamily.</text>
</comment>
<feature type="transmembrane region" description="Helical" evidence="16">
    <location>
        <begin position="131"/>
        <end position="149"/>
    </location>
</feature>
<dbReference type="Proteomes" id="UP001589683">
    <property type="component" value="Unassembled WGS sequence"/>
</dbReference>
<evidence type="ECO:0000256" key="2">
    <source>
        <dbReference type="ARBA" id="ARBA00022448"/>
    </source>
</evidence>
<keyword evidence="18" id="KW-1185">Reference proteome</keyword>
<dbReference type="Pfam" id="PF02600">
    <property type="entry name" value="DsbB"/>
    <property type="match status" value="1"/>
</dbReference>
<evidence type="ECO:0000256" key="11">
    <source>
        <dbReference type="ARBA" id="ARBA00023284"/>
    </source>
</evidence>
<comment type="function">
    <text evidence="12">Required for disulfide bond formation in some proteins. Part of a redox system composed of DsbI and DsbL that mediates formation of an essential disulfide bond in AssT.</text>
</comment>
<dbReference type="SUPFAM" id="SSF158442">
    <property type="entry name" value="DsbB-like"/>
    <property type="match status" value="1"/>
</dbReference>
<gene>
    <name evidence="17" type="ORF">ACFFUT_11825</name>
</gene>
<comment type="subcellular location">
    <subcellularLocation>
        <location evidence="1">Cell inner membrane</location>
        <topology evidence="1">Multi-pass membrane protein</topology>
    </subcellularLocation>
</comment>
<comment type="subunit">
    <text evidence="14">Interacts with DsbL.</text>
</comment>
<evidence type="ECO:0000256" key="6">
    <source>
        <dbReference type="ARBA" id="ARBA00022982"/>
    </source>
</evidence>
<comment type="caution">
    <text evidence="17">The sequence shown here is derived from an EMBL/GenBank/DDBJ whole genome shotgun (WGS) entry which is preliminary data.</text>
</comment>
<accession>A0ABV5JG79</accession>
<protein>
    <recommendedName>
        <fullName evidence="15">Putative protein-disulfide oxidoreductase DsbI</fullName>
    </recommendedName>
</protein>
<evidence type="ECO:0000256" key="13">
    <source>
        <dbReference type="ARBA" id="ARBA00038060"/>
    </source>
</evidence>
<proteinExistence type="inferred from homology"/>
<feature type="transmembrane region" description="Helical" evidence="16">
    <location>
        <begin position="61"/>
        <end position="81"/>
    </location>
</feature>
<evidence type="ECO:0000313" key="17">
    <source>
        <dbReference type="EMBL" id="MFB9232472.1"/>
    </source>
</evidence>
<evidence type="ECO:0000256" key="4">
    <source>
        <dbReference type="ARBA" id="ARBA00022519"/>
    </source>
</evidence>